<evidence type="ECO:0000259" key="9">
    <source>
        <dbReference type="Pfam" id="PF16922"/>
    </source>
</evidence>
<feature type="domain" description="DNA replication complex GINS protein SLD5 C-terminal" evidence="9">
    <location>
        <begin position="234"/>
        <end position="306"/>
    </location>
</feature>
<dbReference type="EMBL" id="FXLY01000004">
    <property type="protein sequence ID" value="SMN19538.1"/>
    <property type="molecule type" value="Genomic_DNA"/>
</dbReference>
<dbReference type="GO" id="GO:0000811">
    <property type="term" value="C:GINS complex"/>
    <property type="evidence" value="ECO:0007669"/>
    <property type="project" value="UniProtKB-UniRule"/>
</dbReference>
<dbReference type="CDD" id="cd21692">
    <property type="entry name" value="GINS_B_Sld5"/>
    <property type="match status" value="1"/>
</dbReference>
<dbReference type="InterPro" id="IPR036224">
    <property type="entry name" value="GINS_bundle-like_dom_sf"/>
</dbReference>
<dbReference type="CDD" id="cd11711">
    <property type="entry name" value="GINS_A_Sld5"/>
    <property type="match status" value="1"/>
</dbReference>
<dbReference type="STRING" id="1789683.A0A1X7R1J2"/>
<dbReference type="PANTHER" id="PTHR21206">
    <property type="entry name" value="SLD5 PROTEIN"/>
    <property type="match status" value="1"/>
</dbReference>
<comment type="similarity">
    <text evidence="2 6">Belongs to the GINS4/SLD5 family.</text>
</comment>
<evidence type="ECO:0000256" key="3">
    <source>
        <dbReference type="ARBA" id="ARBA00014804"/>
    </source>
</evidence>
<dbReference type="OrthoDB" id="338231at2759"/>
<evidence type="ECO:0000256" key="2">
    <source>
        <dbReference type="ARBA" id="ARBA00008187"/>
    </source>
</evidence>
<dbReference type="PIRSF" id="PIRSF007764">
    <property type="entry name" value="Sld5"/>
    <property type="match status" value="1"/>
</dbReference>
<proteinExistence type="inferred from homology"/>
<evidence type="ECO:0000256" key="6">
    <source>
        <dbReference type="PIRNR" id="PIRNR007764"/>
    </source>
</evidence>
<evidence type="ECO:0000256" key="4">
    <source>
        <dbReference type="ARBA" id="ARBA00022705"/>
    </source>
</evidence>
<dbReference type="SUPFAM" id="SSF160059">
    <property type="entry name" value="PriA/YqbF domain"/>
    <property type="match status" value="1"/>
</dbReference>
<feature type="domain" description="GINS subunit" evidence="8">
    <location>
        <begin position="128"/>
        <end position="208"/>
    </location>
</feature>
<evidence type="ECO:0000259" key="8">
    <source>
        <dbReference type="Pfam" id="PF05916"/>
    </source>
</evidence>
<keyword evidence="4 6" id="KW-0235">DNA replication</keyword>
<dbReference type="InterPro" id="IPR038749">
    <property type="entry name" value="Sld5_GINS_A"/>
</dbReference>
<gene>
    <name evidence="10" type="ORF">KASA_0O00814G</name>
</gene>
<dbReference type="InterPro" id="IPR021151">
    <property type="entry name" value="GINS_A"/>
</dbReference>
<sequence>MDVDIEDILAELNTDSTAVDYSGNNNPLSDIANTNVSTLYNSSYPDDKNIPTNKNPPGVRSNTKISAEQDYSSLMTLWRNERCSPELLPYPHHLMSRMLMRIQDQLERLEIISMDFMGQNSNTIDNSNKPINNNNMLPLLCMEAELERIKFIIRSYIRCRLSKIDKFSLYLRQIEQDSNLKSLDDLLSKDEMIYYQRHSEMILKLFNDTTLKHLPPELQAINDTTGTISMIDEPDWNKFVFIKVIGPNDKMLNSDPLLKKDSNNKFFYEVIIPELEEDVELFIDSIYVMRYNVIKNLLLDGKVILI</sequence>
<dbReference type="GO" id="GO:0000727">
    <property type="term" value="P:double-strand break repair via break-induced replication"/>
    <property type="evidence" value="ECO:0007669"/>
    <property type="project" value="TreeGrafter"/>
</dbReference>
<reference evidence="10 11" key="1">
    <citation type="submission" date="2017-04" db="EMBL/GenBank/DDBJ databases">
        <authorList>
            <person name="Afonso C.L."/>
            <person name="Miller P.J."/>
            <person name="Scott M.A."/>
            <person name="Spackman E."/>
            <person name="Goraichik I."/>
            <person name="Dimitrov K.M."/>
            <person name="Suarez D.L."/>
            <person name="Swayne D.E."/>
        </authorList>
    </citation>
    <scope>NUCLEOTIDE SEQUENCE [LARGE SCALE GENOMIC DNA]</scope>
</reference>
<name>A0A1X7R1J2_9SACH</name>
<comment type="subcellular location">
    <subcellularLocation>
        <location evidence="1 6">Nucleus</location>
    </subcellularLocation>
</comment>
<dbReference type="InterPro" id="IPR031633">
    <property type="entry name" value="SLD5_C"/>
</dbReference>
<dbReference type="PANTHER" id="PTHR21206:SF0">
    <property type="entry name" value="DNA REPLICATION COMPLEX GINS PROTEIN SLD5"/>
    <property type="match status" value="1"/>
</dbReference>
<organism evidence="10 11">
    <name type="scientific">Maudiozyma saulgeensis</name>
    <dbReference type="NCBI Taxonomy" id="1789683"/>
    <lineage>
        <taxon>Eukaryota</taxon>
        <taxon>Fungi</taxon>
        <taxon>Dikarya</taxon>
        <taxon>Ascomycota</taxon>
        <taxon>Saccharomycotina</taxon>
        <taxon>Saccharomycetes</taxon>
        <taxon>Saccharomycetales</taxon>
        <taxon>Saccharomycetaceae</taxon>
        <taxon>Maudiozyma</taxon>
    </lineage>
</organism>
<evidence type="ECO:0000313" key="10">
    <source>
        <dbReference type="EMBL" id="SMN19538.1"/>
    </source>
</evidence>
<dbReference type="FunFam" id="1.20.58.1030:FF:000009">
    <property type="entry name" value="DNA replication complex GINS protein SLD5"/>
    <property type="match status" value="1"/>
</dbReference>
<dbReference type="Pfam" id="PF16922">
    <property type="entry name" value="SLD5_C"/>
    <property type="match status" value="1"/>
</dbReference>
<dbReference type="InterPro" id="IPR008591">
    <property type="entry name" value="GINS_Sld5"/>
</dbReference>
<keyword evidence="5 6" id="KW-0539">Nucleus</keyword>
<dbReference type="Pfam" id="PF05916">
    <property type="entry name" value="Sld5"/>
    <property type="match status" value="1"/>
</dbReference>
<evidence type="ECO:0000256" key="1">
    <source>
        <dbReference type="ARBA" id="ARBA00004123"/>
    </source>
</evidence>
<comment type="function">
    <text evidence="6">The GINS complex plays an essential role in the initiation of DNA replication.</text>
</comment>
<dbReference type="Gene3D" id="1.20.58.1030">
    <property type="match status" value="1"/>
</dbReference>
<feature type="region of interest" description="Disordered" evidence="7">
    <location>
        <begin position="43"/>
        <end position="63"/>
    </location>
</feature>
<keyword evidence="11" id="KW-1185">Reference proteome</keyword>
<accession>A0A1X7R1J2</accession>
<protein>
    <recommendedName>
        <fullName evidence="3 6">DNA replication complex GINS protein SLD5</fullName>
    </recommendedName>
</protein>
<dbReference type="SUPFAM" id="SSF158573">
    <property type="entry name" value="GINS helical bundle-like"/>
    <property type="match status" value="1"/>
</dbReference>
<evidence type="ECO:0000256" key="5">
    <source>
        <dbReference type="ARBA" id="ARBA00023242"/>
    </source>
</evidence>
<evidence type="ECO:0000256" key="7">
    <source>
        <dbReference type="SAM" id="MobiDB-lite"/>
    </source>
</evidence>
<evidence type="ECO:0000313" key="11">
    <source>
        <dbReference type="Proteomes" id="UP000196158"/>
    </source>
</evidence>
<dbReference type="Proteomes" id="UP000196158">
    <property type="component" value="Unassembled WGS sequence"/>
</dbReference>
<dbReference type="Gene3D" id="3.40.5.60">
    <property type="match status" value="1"/>
</dbReference>
<dbReference type="AlphaFoldDB" id="A0A1X7R1J2"/>
<dbReference type="GO" id="GO:0006261">
    <property type="term" value="P:DNA-templated DNA replication"/>
    <property type="evidence" value="ECO:0007669"/>
    <property type="project" value="InterPro"/>
</dbReference>